<dbReference type="Pfam" id="PF02515">
    <property type="entry name" value="CoA_transf_3"/>
    <property type="match status" value="1"/>
</dbReference>
<gene>
    <name evidence="2" type="ORF">BG61_18280</name>
</gene>
<evidence type="ECO:0000256" key="1">
    <source>
        <dbReference type="ARBA" id="ARBA00022679"/>
    </source>
</evidence>
<dbReference type="PANTHER" id="PTHR48207">
    <property type="entry name" value="SUCCINATE--HYDROXYMETHYLGLUTARATE COA-TRANSFERASE"/>
    <property type="match status" value="1"/>
</dbReference>
<dbReference type="PANTHER" id="PTHR48207:SF3">
    <property type="entry name" value="SUCCINATE--HYDROXYMETHYLGLUTARATE COA-TRANSFERASE"/>
    <property type="match status" value="1"/>
</dbReference>
<proteinExistence type="predicted"/>
<dbReference type="RefSeq" id="WP_035937613.1">
    <property type="nucleotide sequence ID" value="NZ_CADFFX010000012.1"/>
</dbReference>
<evidence type="ECO:0008006" key="4">
    <source>
        <dbReference type="Google" id="ProtNLM"/>
    </source>
</evidence>
<dbReference type="AlphaFoldDB" id="A0A069PN66"/>
<organism evidence="2 3">
    <name type="scientific">Caballeronia glathei</name>
    <dbReference type="NCBI Taxonomy" id="60547"/>
    <lineage>
        <taxon>Bacteria</taxon>
        <taxon>Pseudomonadati</taxon>
        <taxon>Pseudomonadota</taxon>
        <taxon>Betaproteobacteria</taxon>
        <taxon>Burkholderiales</taxon>
        <taxon>Burkholderiaceae</taxon>
        <taxon>Caballeronia</taxon>
    </lineage>
</organism>
<dbReference type="STRING" id="60547.GCA_000751215_05361"/>
<dbReference type="GO" id="GO:0008410">
    <property type="term" value="F:CoA-transferase activity"/>
    <property type="evidence" value="ECO:0007669"/>
    <property type="project" value="TreeGrafter"/>
</dbReference>
<dbReference type="Proteomes" id="UP000027466">
    <property type="component" value="Unassembled WGS sequence"/>
</dbReference>
<dbReference type="InterPro" id="IPR050483">
    <property type="entry name" value="CoA-transferase_III_domain"/>
</dbReference>
<dbReference type="InterPro" id="IPR003673">
    <property type="entry name" value="CoA-Trfase_fam_III"/>
</dbReference>
<dbReference type="InterPro" id="IPR044855">
    <property type="entry name" value="CoA-Trfase_III_dom3_sf"/>
</dbReference>
<protein>
    <recommendedName>
        <fullName evidence="4">Acyl-CoA transferase</fullName>
    </recommendedName>
</protein>
<accession>A0A069PN66</accession>
<comment type="caution">
    <text evidence="2">The sequence shown here is derived from an EMBL/GenBank/DDBJ whole genome shotgun (WGS) entry which is preliminary data.</text>
</comment>
<keyword evidence="1" id="KW-0808">Transferase</keyword>
<dbReference type="InterPro" id="IPR023606">
    <property type="entry name" value="CoA-Trfase_III_dom_1_sf"/>
</dbReference>
<evidence type="ECO:0000313" key="3">
    <source>
        <dbReference type="Proteomes" id="UP000027466"/>
    </source>
</evidence>
<keyword evidence="3" id="KW-1185">Reference proteome</keyword>
<dbReference type="Gene3D" id="3.40.50.10540">
    <property type="entry name" value="Crotonobetainyl-coa:carnitine coa-transferase, domain 1"/>
    <property type="match status" value="1"/>
</dbReference>
<dbReference type="SUPFAM" id="SSF89796">
    <property type="entry name" value="CoA-transferase family III (CaiB/BaiF)"/>
    <property type="match status" value="1"/>
</dbReference>
<reference evidence="2 3" key="1">
    <citation type="submission" date="2014-03" db="EMBL/GenBank/DDBJ databases">
        <title>Draft Genome Sequences of Four Burkholderia Strains.</title>
        <authorList>
            <person name="Liu X.Y."/>
            <person name="Li C.X."/>
            <person name="Xu J.H."/>
        </authorList>
    </citation>
    <scope>NUCLEOTIDE SEQUENCE [LARGE SCALE GENOMIC DNA]</scope>
    <source>
        <strain evidence="2 3">DSM 50014</strain>
    </source>
</reference>
<dbReference type="EMBL" id="JFHC01000029">
    <property type="protein sequence ID" value="KDR41334.1"/>
    <property type="molecule type" value="Genomic_DNA"/>
</dbReference>
<sequence>MEQPYSGVTILDLTHDLGRYAGRLFADLGAQVIRIEPPGGLADRRAAQEEAPPGAAPAAYEFEFLNASKLSRVIDTATQAGRTAFASLLAESQVVLLERDGPLFDELEWVKSLASAVVVTSVSPFGRSGPWADAPSSDLVLQAAGGIAWLSGRLDGPPLRLPGSQATMITGVYAAVATAVALHDTLASGRGHVVDVSAQECIAHSLQNSIQVFDFEDRISMRGGEGTRDCSEDMFACKDGLIFLAAPRTLGVSWNALVQWMRDAGHPAAEELSAGRWSDRTWRMTGEAKRAFRATLESFTKDYTKEQLTEEGIRRKVVLGPVSTVRDVFDDPQLLHRQYFQTVTPAQGAHPLKFPGAPYRLSEPVWRVAAAAPLGHPEQSR</sequence>
<name>A0A069PN66_9BURK</name>
<dbReference type="Gene3D" id="3.30.1540.10">
    <property type="entry name" value="formyl-coa transferase, domain 3"/>
    <property type="match status" value="1"/>
</dbReference>
<evidence type="ECO:0000313" key="2">
    <source>
        <dbReference type="EMBL" id="KDR41334.1"/>
    </source>
</evidence>